<accession>A0A372ZPU0</accession>
<keyword evidence="4" id="KW-0411">Iron-sulfur</keyword>
<organism evidence="6 7">
    <name type="scientific">Kitasatospora xanthocidica</name>
    <dbReference type="NCBI Taxonomy" id="83382"/>
    <lineage>
        <taxon>Bacteria</taxon>
        <taxon>Bacillati</taxon>
        <taxon>Actinomycetota</taxon>
        <taxon>Actinomycetes</taxon>
        <taxon>Kitasatosporales</taxon>
        <taxon>Streptomycetaceae</taxon>
        <taxon>Kitasatospora</taxon>
    </lineage>
</organism>
<dbReference type="InterPro" id="IPR050377">
    <property type="entry name" value="Radical_SAM_PqqE_MftC-like"/>
</dbReference>
<dbReference type="CDD" id="cd01335">
    <property type="entry name" value="Radical_SAM"/>
    <property type="match status" value="1"/>
</dbReference>
<dbReference type="EMBL" id="QVIG01000001">
    <property type="protein sequence ID" value="RGD57584.1"/>
    <property type="molecule type" value="Genomic_DNA"/>
</dbReference>
<dbReference type="RefSeq" id="WP_117486353.1">
    <property type="nucleotide sequence ID" value="NZ_QVIG01000001.1"/>
</dbReference>
<keyword evidence="3" id="KW-0408">Iron</keyword>
<evidence type="ECO:0000313" key="6">
    <source>
        <dbReference type="EMBL" id="RGD57584.1"/>
    </source>
</evidence>
<dbReference type="PANTHER" id="PTHR11228">
    <property type="entry name" value="RADICAL SAM DOMAIN PROTEIN"/>
    <property type="match status" value="1"/>
</dbReference>
<sequence length="350" mass="37426">MKPGKTVSLLWGLRSFCASHGCRYCYFGTVAEHSVQMPTQLGVLSHLSPNDLTTEQVLAFAGTLADSPVGRVFLAGGEPLLWRPIIKLIEILKTDGLEVVVCTSGVALNRADLCDQLIELGVDAVSVSLDSADPVHNDQWRPPRREGDGWKAVVSGISALLEARGPAPRPKVGIYSVITARNLTDIIAVPELAVALGCDYAVPQPIALDPGHKLVKALSLTPEHAPELRQHFDELYAAELPLVLPERAYARQVASAVTKPTDLVPGCFGGDTLFFVQPDGTVWDCPSGLKIAATAPERHRTIKDTAARDLFPAPTGCGADCSLFSVDCVNMWPLTGFPVLSPTGAEVHRA</sequence>
<evidence type="ECO:0000259" key="5">
    <source>
        <dbReference type="PROSITE" id="PS51918"/>
    </source>
</evidence>
<evidence type="ECO:0000256" key="3">
    <source>
        <dbReference type="ARBA" id="ARBA00023004"/>
    </source>
</evidence>
<dbReference type="AlphaFoldDB" id="A0A372ZPU0"/>
<gene>
    <name evidence="6" type="ORF">DR950_07080</name>
</gene>
<dbReference type="GO" id="GO:0003824">
    <property type="term" value="F:catalytic activity"/>
    <property type="evidence" value="ECO:0007669"/>
    <property type="project" value="InterPro"/>
</dbReference>
<proteinExistence type="predicted"/>
<dbReference type="SUPFAM" id="SSF102114">
    <property type="entry name" value="Radical SAM enzymes"/>
    <property type="match status" value="1"/>
</dbReference>
<dbReference type="GO" id="GO:0051536">
    <property type="term" value="F:iron-sulfur cluster binding"/>
    <property type="evidence" value="ECO:0007669"/>
    <property type="project" value="UniProtKB-KW"/>
</dbReference>
<dbReference type="Pfam" id="PF04055">
    <property type="entry name" value="Radical_SAM"/>
    <property type="match status" value="1"/>
</dbReference>
<dbReference type="Gene3D" id="3.20.20.70">
    <property type="entry name" value="Aldolase class I"/>
    <property type="match status" value="1"/>
</dbReference>
<keyword evidence="7" id="KW-1185">Reference proteome</keyword>
<evidence type="ECO:0000256" key="2">
    <source>
        <dbReference type="ARBA" id="ARBA00022723"/>
    </source>
</evidence>
<evidence type="ECO:0000256" key="4">
    <source>
        <dbReference type="ARBA" id="ARBA00023014"/>
    </source>
</evidence>
<dbReference type="PROSITE" id="PS51918">
    <property type="entry name" value="RADICAL_SAM"/>
    <property type="match status" value="1"/>
</dbReference>
<dbReference type="InterPro" id="IPR013785">
    <property type="entry name" value="Aldolase_TIM"/>
</dbReference>
<dbReference type="InterPro" id="IPR007197">
    <property type="entry name" value="rSAM"/>
</dbReference>
<comment type="caution">
    <text evidence="6">The sequence shown here is derived from an EMBL/GenBank/DDBJ whole genome shotgun (WGS) entry which is preliminary data.</text>
</comment>
<dbReference type="GO" id="GO:0046872">
    <property type="term" value="F:metal ion binding"/>
    <property type="evidence" value="ECO:0007669"/>
    <property type="project" value="UniProtKB-KW"/>
</dbReference>
<evidence type="ECO:0000313" key="7">
    <source>
        <dbReference type="Proteomes" id="UP000263377"/>
    </source>
</evidence>
<feature type="domain" description="Radical SAM core" evidence="5">
    <location>
        <begin position="1"/>
        <end position="251"/>
    </location>
</feature>
<protein>
    <submittedName>
        <fullName evidence="6">Radical SAM protein</fullName>
    </submittedName>
</protein>
<evidence type="ECO:0000256" key="1">
    <source>
        <dbReference type="ARBA" id="ARBA00022691"/>
    </source>
</evidence>
<keyword evidence="2" id="KW-0479">Metal-binding</keyword>
<dbReference type="Proteomes" id="UP000263377">
    <property type="component" value="Unassembled WGS sequence"/>
</dbReference>
<dbReference type="InterPro" id="IPR058240">
    <property type="entry name" value="rSAM_sf"/>
</dbReference>
<keyword evidence="1" id="KW-0949">S-adenosyl-L-methionine</keyword>
<name>A0A372ZPU0_9ACTN</name>
<reference evidence="6 7" key="1">
    <citation type="submission" date="2018-08" db="EMBL/GenBank/DDBJ databases">
        <title>Diversity &amp; Physiological Properties of Lignin-Decomposing Actinobacteria from Soil.</title>
        <authorList>
            <person name="Roh S.G."/>
            <person name="Kim S.B."/>
        </authorList>
    </citation>
    <scope>NUCLEOTIDE SEQUENCE [LARGE SCALE GENOMIC DNA]</scope>
    <source>
        <strain evidence="6 7">MMS17-GH009</strain>
    </source>
</reference>
<dbReference type="PANTHER" id="PTHR11228:SF7">
    <property type="entry name" value="PQQA PEPTIDE CYCLASE"/>
    <property type="match status" value="1"/>
</dbReference>